<evidence type="ECO:0000256" key="4">
    <source>
        <dbReference type="ARBA" id="ARBA00022989"/>
    </source>
</evidence>
<feature type="transmembrane region" description="Helical" evidence="6">
    <location>
        <begin position="382"/>
        <end position="402"/>
    </location>
</feature>
<keyword evidence="5 6" id="KW-0472">Membrane</keyword>
<feature type="transmembrane region" description="Helical" evidence="6">
    <location>
        <begin position="127"/>
        <end position="155"/>
    </location>
</feature>
<feature type="transmembrane region" description="Helical" evidence="6">
    <location>
        <begin position="338"/>
        <end position="361"/>
    </location>
</feature>
<evidence type="ECO:0000256" key="3">
    <source>
        <dbReference type="ARBA" id="ARBA00022692"/>
    </source>
</evidence>
<reference evidence="7 8" key="1">
    <citation type="submission" date="2015-10" db="EMBL/GenBank/DDBJ databases">
        <title>Full genome of DAOMC 229536 Phialocephala scopiformis, a fungal endophyte of spruce producing the potent anti-insectan compound rugulosin.</title>
        <authorList>
            <consortium name="DOE Joint Genome Institute"/>
            <person name="Walker A.K."/>
            <person name="Frasz S.L."/>
            <person name="Seifert K.A."/>
            <person name="Miller J.D."/>
            <person name="Mondo S.J."/>
            <person name="Labutti K."/>
            <person name="Lipzen A."/>
            <person name="Dockter R."/>
            <person name="Kennedy M."/>
            <person name="Grigoriev I.V."/>
            <person name="Spatafora J.W."/>
        </authorList>
    </citation>
    <scope>NUCLEOTIDE SEQUENCE [LARGE SCALE GENOMIC DNA]</scope>
    <source>
        <strain evidence="7 8">CBS 120377</strain>
    </source>
</reference>
<keyword evidence="4 6" id="KW-1133">Transmembrane helix</keyword>
<feature type="transmembrane region" description="Helical" evidence="6">
    <location>
        <begin position="452"/>
        <end position="474"/>
    </location>
</feature>
<dbReference type="GO" id="GO:0016020">
    <property type="term" value="C:membrane"/>
    <property type="evidence" value="ECO:0007669"/>
    <property type="project" value="UniProtKB-SubCell"/>
</dbReference>
<feature type="transmembrane region" description="Helical" evidence="6">
    <location>
        <begin position="239"/>
        <end position="260"/>
    </location>
</feature>
<dbReference type="PIRSF" id="PIRSF006060">
    <property type="entry name" value="AA_transporter"/>
    <property type="match status" value="1"/>
</dbReference>
<dbReference type="GO" id="GO:0022857">
    <property type="term" value="F:transmembrane transporter activity"/>
    <property type="evidence" value="ECO:0007669"/>
    <property type="project" value="InterPro"/>
</dbReference>
<evidence type="ECO:0000256" key="6">
    <source>
        <dbReference type="SAM" id="Phobius"/>
    </source>
</evidence>
<feature type="transmembrane region" description="Helical" evidence="6">
    <location>
        <begin position="46"/>
        <end position="62"/>
    </location>
</feature>
<gene>
    <name evidence="7" type="ORF">LY89DRAFT_589796</name>
</gene>
<dbReference type="OrthoDB" id="3257095at2759"/>
<dbReference type="InParanoid" id="A0A194X217"/>
<dbReference type="Pfam" id="PF13520">
    <property type="entry name" value="AA_permease_2"/>
    <property type="match status" value="1"/>
</dbReference>
<feature type="transmembrane region" description="Helical" evidence="6">
    <location>
        <begin position="201"/>
        <end position="219"/>
    </location>
</feature>
<dbReference type="InterPro" id="IPR002293">
    <property type="entry name" value="AA/rel_permease1"/>
</dbReference>
<dbReference type="Proteomes" id="UP000070700">
    <property type="component" value="Unassembled WGS sequence"/>
</dbReference>
<feature type="transmembrane region" description="Helical" evidence="6">
    <location>
        <begin position="175"/>
        <end position="194"/>
    </location>
</feature>
<dbReference type="Gene3D" id="1.20.1740.10">
    <property type="entry name" value="Amino acid/polyamine transporter I"/>
    <property type="match status" value="1"/>
</dbReference>
<feature type="transmembrane region" description="Helical" evidence="6">
    <location>
        <begin position="486"/>
        <end position="504"/>
    </location>
</feature>
<evidence type="ECO:0000313" key="7">
    <source>
        <dbReference type="EMBL" id="KUJ14245.1"/>
    </source>
</evidence>
<evidence type="ECO:0000313" key="8">
    <source>
        <dbReference type="Proteomes" id="UP000070700"/>
    </source>
</evidence>
<dbReference type="PANTHER" id="PTHR45649:SF1">
    <property type="entry name" value="TRANSPORTER, PUTATIVE (EUROFUNG)-RELATED"/>
    <property type="match status" value="1"/>
</dbReference>
<dbReference type="AlphaFoldDB" id="A0A194X217"/>
<dbReference type="RefSeq" id="XP_018068600.1">
    <property type="nucleotide sequence ID" value="XM_018209558.1"/>
</dbReference>
<dbReference type="GeneID" id="28819284"/>
<dbReference type="KEGG" id="psco:LY89DRAFT_589796"/>
<evidence type="ECO:0000256" key="5">
    <source>
        <dbReference type="ARBA" id="ARBA00023136"/>
    </source>
</evidence>
<evidence type="ECO:0000256" key="1">
    <source>
        <dbReference type="ARBA" id="ARBA00004141"/>
    </source>
</evidence>
<proteinExistence type="predicted"/>
<name>A0A194X217_MOLSC</name>
<feature type="transmembrane region" description="Helical" evidence="6">
    <location>
        <begin position="281"/>
        <end position="301"/>
    </location>
</feature>
<keyword evidence="2" id="KW-0813">Transport</keyword>
<comment type="subcellular location">
    <subcellularLocation>
        <location evidence="1">Membrane</location>
        <topology evidence="1">Multi-pass membrane protein</topology>
    </subcellularLocation>
</comment>
<protein>
    <submittedName>
        <fullName evidence="7">Amino acid transporter-like protein</fullName>
    </submittedName>
</protein>
<organism evidence="7 8">
    <name type="scientific">Mollisia scopiformis</name>
    <name type="common">Conifer needle endophyte fungus</name>
    <name type="synonym">Phialocephala scopiformis</name>
    <dbReference type="NCBI Taxonomy" id="149040"/>
    <lineage>
        <taxon>Eukaryota</taxon>
        <taxon>Fungi</taxon>
        <taxon>Dikarya</taxon>
        <taxon>Ascomycota</taxon>
        <taxon>Pezizomycotina</taxon>
        <taxon>Leotiomycetes</taxon>
        <taxon>Helotiales</taxon>
        <taxon>Mollisiaceae</taxon>
        <taxon>Mollisia</taxon>
    </lineage>
</organism>
<sequence length="524" mass="56440">MSALPVPEENDGTKIPSTNTVNRCVYPRDEAVLARFGKKQQLNRKFGLLSIVGLTCTLMITWEGTLTVFQLGLTNGGPSGLVYGFLFAWIGTALQALVMGEMASMIPLAGGAYNWVAILSPPWCSKFLSYLTGWITVIGWQAALASSALLGGVMIQGLLVLNYPTYVFERWHGTLLLYALIVIGLVINTWLARLLPRIEGLVLGIHVIGFFCTLIPLVYLGPHGSPSDVFAAFNDGGGWGSQGLSFMIGLSTSMFAFIGFDAASHMAEEIERADIVIPRSIIASVALNGSLGFGMVIATLFCIGDVDDALASATGFPFIQIFRNATNSNAGASAMTSMIIAAMVFATIGFLATASRMAWAFAREKGLPGYNTLVKVQTKSALPMYCIGLSTMISLLLALINIGSSTAFNALTSLVISAFYSSFVISASVLLHKRLTTPEHEMNYGPFRNRHFGIPIIIGSIVYSVIGIFFSFWPGSLNPTLVNMNWSAPVFSGVMVLSMGFWFIHGRRVYTGPIIEVDSREMSG</sequence>
<feature type="transmembrane region" description="Helical" evidence="6">
    <location>
        <begin position="82"/>
        <end position="106"/>
    </location>
</feature>
<keyword evidence="8" id="KW-1185">Reference proteome</keyword>
<keyword evidence="3 6" id="KW-0812">Transmembrane</keyword>
<dbReference type="EMBL" id="KQ947420">
    <property type="protein sequence ID" value="KUJ14245.1"/>
    <property type="molecule type" value="Genomic_DNA"/>
</dbReference>
<dbReference type="PANTHER" id="PTHR45649">
    <property type="entry name" value="AMINO-ACID PERMEASE BAT1"/>
    <property type="match status" value="1"/>
</dbReference>
<feature type="transmembrane region" description="Helical" evidence="6">
    <location>
        <begin position="408"/>
        <end position="431"/>
    </location>
</feature>
<evidence type="ECO:0000256" key="2">
    <source>
        <dbReference type="ARBA" id="ARBA00022448"/>
    </source>
</evidence>
<accession>A0A194X217</accession>